<dbReference type="EMBL" id="SDHW01000003">
    <property type="protein sequence ID" value="RXK59920.1"/>
    <property type="molecule type" value="Genomic_DNA"/>
</dbReference>
<evidence type="ECO:0000259" key="1">
    <source>
        <dbReference type="Pfam" id="PF08241"/>
    </source>
</evidence>
<comment type="caution">
    <text evidence="2">The sequence shown here is derived from an EMBL/GenBank/DDBJ whole genome shotgun (WGS) entry which is preliminary data.</text>
</comment>
<dbReference type="AlphaFoldDB" id="A0A4Q1CI05"/>
<dbReference type="InterPro" id="IPR029063">
    <property type="entry name" value="SAM-dependent_MTases_sf"/>
</dbReference>
<reference evidence="2 3" key="1">
    <citation type="submission" date="2019-01" db="EMBL/GenBank/DDBJ databases">
        <title>Lacibacter sp. strain TTM-7.</title>
        <authorList>
            <person name="Chen W.-M."/>
        </authorList>
    </citation>
    <scope>NUCLEOTIDE SEQUENCE [LARGE SCALE GENOMIC DNA]</scope>
    <source>
        <strain evidence="2 3">TTM-7</strain>
    </source>
</reference>
<dbReference type="GO" id="GO:0032259">
    <property type="term" value="P:methylation"/>
    <property type="evidence" value="ECO:0007669"/>
    <property type="project" value="UniProtKB-KW"/>
</dbReference>
<keyword evidence="3" id="KW-1185">Reference proteome</keyword>
<gene>
    <name evidence="2" type="ORF">ESA94_12790</name>
</gene>
<dbReference type="RefSeq" id="WP_129131294.1">
    <property type="nucleotide sequence ID" value="NZ_SDHW01000003.1"/>
</dbReference>
<name>A0A4Q1CI05_9BACT</name>
<dbReference type="GO" id="GO:0008757">
    <property type="term" value="F:S-adenosylmethionine-dependent methyltransferase activity"/>
    <property type="evidence" value="ECO:0007669"/>
    <property type="project" value="InterPro"/>
</dbReference>
<proteinExistence type="predicted"/>
<dbReference type="OrthoDB" id="9782767at2"/>
<evidence type="ECO:0000313" key="2">
    <source>
        <dbReference type="EMBL" id="RXK59920.1"/>
    </source>
</evidence>
<keyword evidence="2" id="KW-0489">Methyltransferase</keyword>
<keyword evidence="2" id="KW-0808">Transferase</keyword>
<sequence length="242" mass="28464">MQVEKREAGLIPQHYRNWQGRPEWFFNREHTDTYEQWYEGRYKRAEVWQKKVMEQLVSKDKRVKTLLEFGCGTTRFTRWWKEIGIEATGGDLSPLMLGQAIHLFDGDLVLADSHHMPFKDHSFDTLAFITTFEYYKDPVKVIREAARVAKHGIAMGMMNRNSTKVVRRRVQELFGANPFYLTATFYSPAKLTAIIDEALKGRNYSIEWTCTGLPKWFPVQQWSLPLGDFFGLYIKLEDEQHL</sequence>
<accession>A0A4Q1CI05</accession>
<dbReference type="InterPro" id="IPR013216">
    <property type="entry name" value="Methyltransf_11"/>
</dbReference>
<organism evidence="2 3">
    <name type="scientific">Lacibacter luteus</name>
    <dbReference type="NCBI Taxonomy" id="2508719"/>
    <lineage>
        <taxon>Bacteria</taxon>
        <taxon>Pseudomonadati</taxon>
        <taxon>Bacteroidota</taxon>
        <taxon>Chitinophagia</taxon>
        <taxon>Chitinophagales</taxon>
        <taxon>Chitinophagaceae</taxon>
        <taxon>Lacibacter</taxon>
    </lineage>
</organism>
<protein>
    <submittedName>
        <fullName evidence="2">Class I SAM-dependent methyltransferase</fullName>
    </submittedName>
</protein>
<dbReference type="SUPFAM" id="SSF53335">
    <property type="entry name" value="S-adenosyl-L-methionine-dependent methyltransferases"/>
    <property type="match status" value="1"/>
</dbReference>
<dbReference type="Pfam" id="PF08241">
    <property type="entry name" value="Methyltransf_11"/>
    <property type="match status" value="1"/>
</dbReference>
<dbReference type="Proteomes" id="UP000290204">
    <property type="component" value="Unassembled WGS sequence"/>
</dbReference>
<evidence type="ECO:0000313" key="3">
    <source>
        <dbReference type="Proteomes" id="UP000290204"/>
    </source>
</evidence>
<feature type="domain" description="Methyltransferase type 11" evidence="1">
    <location>
        <begin position="67"/>
        <end position="152"/>
    </location>
</feature>
<dbReference type="Gene3D" id="3.40.50.150">
    <property type="entry name" value="Vaccinia Virus protein VP39"/>
    <property type="match status" value="1"/>
</dbReference>